<dbReference type="Proteomes" id="UP000034181">
    <property type="component" value="Unassembled WGS sequence"/>
</dbReference>
<sequence>MNSRYNALIIGAGRMGAFFDSPKDKSKILTHAHAYTNHDGFNLVGFYDINPTKASNAAKRWGTKSFKSIAEAFHKNKIDIVSVAVPDQFHFSTLVEIIKYRPKIVFVEKPLTTSEFYTEKIVKLYKKFRIPLLVNYSRRFIPEFVKEKERIKEGTYGKFVGGAGYYGKGVLHNGSHMINILRFLLGKITLDSVIDSEPDYYERDPSVSAILRVNNNKKFFMHHVNSNLYTIFEIDLLFERARIRIVDSGFKIERHLKKKNLIYPDYYNVVKDQEIDTSLGTSCYRAVDNIHNFLKGRAKLLCDGEEALKDIKLCLSISKKGRINKKILLFSHDPGGANMIFPLAKPLRDRGYKVFLYGKKYSLVKYSEFGLRGLNIVHDFRKTTPENLEVFLKKIAPNFVITGTSGNDMTERYMWQAASKLNIPSFAILDSWINYEMRFSANDSGYFFPSKICVADDTAKTKVCIDGLTDDMLLTTGNPYYEFVLKKNVQAIKRNLPDGRNLKNKDNLTILFISEPISKFYKKSFNSEKYLGYTEKTIFKNIYSSIQKTFKKSDTKIKLLIKLHPKDDRSNFDNIIKKLNHNPKITICKIDEAKLSNWDLINSSDIVCGMGSTLLVEAFLLGKPVLSVYIGLKKDYPSVFDKVGMMKSIHSQAALDSRFCNLIENKVTSKYNNEAIKKPINQIISNMEKILWQN</sequence>
<comment type="caution">
    <text evidence="2">The sequence shown here is derived from an EMBL/GenBank/DDBJ whole genome shotgun (WGS) entry which is preliminary data.</text>
</comment>
<dbReference type="Gene3D" id="3.30.360.10">
    <property type="entry name" value="Dihydrodipicolinate Reductase, domain 2"/>
    <property type="match status" value="1"/>
</dbReference>
<reference evidence="2 3" key="1">
    <citation type="journal article" date="2015" name="Nature">
        <title>rRNA introns, odd ribosomes, and small enigmatic genomes across a large radiation of phyla.</title>
        <authorList>
            <person name="Brown C.T."/>
            <person name="Hug L.A."/>
            <person name="Thomas B.C."/>
            <person name="Sharon I."/>
            <person name="Castelle C.J."/>
            <person name="Singh A."/>
            <person name="Wilkins M.J."/>
            <person name="Williams K.H."/>
            <person name="Banfield J.F."/>
        </authorList>
    </citation>
    <scope>NUCLEOTIDE SEQUENCE [LARGE SCALE GENOMIC DNA]</scope>
</reference>
<dbReference type="PANTHER" id="PTHR43377:SF1">
    <property type="entry name" value="BILIVERDIN REDUCTASE A"/>
    <property type="match status" value="1"/>
</dbReference>
<gene>
    <name evidence="2" type="ORF">US96_C0005G0019</name>
</gene>
<dbReference type="Pfam" id="PF01408">
    <property type="entry name" value="GFO_IDH_MocA"/>
    <property type="match status" value="1"/>
</dbReference>
<dbReference type="SUPFAM" id="SSF51735">
    <property type="entry name" value="NAD(P)-binding Rossmann-fold domains"/>
    <property type="match status" value="1"/>
</dbReference>
<dbReference type="Gene3D" id="3.40.50.2000">
    <property type="entry name" value="Glycogen Phosphorylase B"/>
    <property type="match status" value="2"/>
</dbReference>
<evidence type="ECO:0000313" key="2">
    <source>
        <dbReference type="EMBL" id="KKQ75746.1"/>
    </source>
</evidence>
<organism evidence="2 3">
    <name type="scientific">Candidatus Woesebacteria bacterium GW2011_GWB1_38_5b</name>
    <dbReference type="NCBI Taxonomy" id="1618569"/>
    <lineage>
        <taxon>Bacteria</taxon>
        <taxon>Candidatus Woeseibacteriota</taxon>
    </lineage>
</organism>
<dbReference type="InterPro" id="IPR000683">
    <property type="entry name" value="Gfo/Idh/MocA-like_OxRdtase_N"/>
</dbReference>
<evidence type="ECO:0000259" key="1">
    <source>
        <dbReference type="Pfam" id="PF01408"/>
    </source>
</evidence>
<dbReference type="GO" id="GO:0000166">
    <property type="term" value="F:nucleotide binding"/>
    <property type="evidence" value="ECO:0007669"/>
    <property type="project" value="InterPro"/>
</dbReference>
<dbReference type="AlphaFoldDB" id="A0A0G0NF77"/>
<name>A0A0G0NF77_9BACT</name>
<feature type="domain" description="Gfo/Idh/MocA-like oxidoreductase N-terminal" evidence="1">
    <location>
        <begin position="7"/>
        <end position="128"/>
    </location>
</feature>
<dbReference type="PANTHER" id="PTHR43377">
    <property type="entry name" value="BILIVERDIN REDUCTASE A"/>
    <property type="match status" value="1"/>
</dbReference>
<accession>A0A0G0NF77</accession>
<protein>
    <submittedName>
        <fullName evidence="2">Oxidoreductase domain protein</fullName>
    </submittedName>
</protein>
<proteinExistence type="predicted"/>
<evidence type="ECO:0000313" key="3">
    <source>
        <dbReference type="Proteomes" id="UP000034181"/>
    </source>
</evidence>
<dbReference type="InterPro" id="IPR036291">
    <property type="entry name" value="NAD(P)-bd_dom_sf"/>
</dbReference>
<dbReference type="InterPro" id="IPR051450">
    <property type="entry name" value="Gfo/Idh/MocA_Oxidoreductases"/>
</dbReference>
<dbReference type="SUPFAM" id="SSF53756">
    <property type="entry name" value="UDP-Glycosyltransferase/glycogen phosphorylase"/>
    <property type="match status" value="1"/>
</dbReference>
<dbReference type="Gene3D" id="3.40.50.720">
    <property type="entry name" value="NAD(P)-binding Rossmann-like Domain"/>
    <property type="match status" value="1"/>
</dbReference>
<dbReference type="EMBL" id="LBUZ01000005">
    <property type="protein sequence ID" value="KKQ75746.1"/>
    <property type="molecule type" value="Genomic_DNA"/>
</dbReference>